<feature type="domain" description="PTBP1-like RNA recognition motif 2" evidence="4">
    <location>
        <begin position="48"/>
        <end position="117"/>
    </location>
</feature>
<dbReference type="EMBL" id="BKCJ010231733">
    <property type="protein sequence ID" value="GEZ01137.1"/>
    <property type="molecule type" value="Genomic_DNA"/>
</dbReference>
<organism evidence="5">
    <name type="scientific">Tanacetum cinerariifolium</name>
    <name type="common">Dalmatian daisy</name>
    <name type="synonym">Chrysanthemum cinerariifolium</name>
    <dbReference type="NCBI Taxonomy" id="118510"/>
    <lineage>
        <taxon>Eukaryota</taxon>
        <taxon>Viridiplantae</taxon>
        <taxon>Streptophyta</taxon>
        <taxon>Embryophyta</taxon>
        <taxon>Tracheophyta</taxon>
        <taxon>Spermatophyta</taxon>
        <taxon>Magnoliopsida</taxon>
        <taxon>eudicotyledons</taxon>
        <taxon>Gunneridae</taxon>
        <taxon>Pentapetalae</taxon>
        <taxon>asterids</taxon>
        <taxon>campanulids</taxon>
        <taxon>Asterales</taxon>
        <taxon>Asteraceae</taxon>
        <taxon>Asteroideae</taxon>
        <taxon>Anthemideae</taxon>
        <taxon>Anthemidinae</taxon>
        <taxon>Tanacetum</taxon>
    </lineage>
</organism>
<dbReference type="InterPro" id="IPR035979">
    <property type="entry name" value="RBD_domain_sf"/>
</dbReference>
<dbReference type="AlphaFoldDB" id="A0A699I0N1"/>
<evidence type="ECO:0000256" key="1">
    <source>
        <dbReference type="ARBA" id="ARBA00022737"/>
    </source>
</evidence>
<comment type="caution">
    <text evidence="5">The sequence shown here is derived from an EMBL/GenBank/DDBJ whole genome shotgun (WGS) entry which is preliminary data.</text>
</comment>
<feature type="compositionally biased region" description="Polar residues" evidence="3">
    <location>
        <begin position="123"/>
        <end position="132"/>
    </location>
</feature>
<dbReference type="GO" id="GO:0003723">
    <property type="term" value="F:RNA binding"/>
    <property type="evidence" value="ECO:0007669"/>
    <property type="project" value="UniProtKB-KW"/>
</dbReference>
<evidence type="ECO:0000259" key="4">
    <source>
        <dbReference type="Pfam" id="PF11835"/>
    </source>
</evidence>
<protein>
    <submittedName>
        <fullName evidence="5">Polypyrimidine tract-binding protein homolog 3</fullName>
    </submittedName>
</protein>
<keyword evidence="1" id="KW-0677">Repeat</keyword>
<dbReference type="SUPFAM" id="SSF54928">
    <property type="entry name" value="RNA-binding domain, RBD"/>
    <property type="match status" value="1"/>
</dbReference>
<keyword evidence="2" id="KW-0694">RNA-binding</keyword>
<proteinExistence type="predicted"/>
<dbReference type="InterPro" id="IPR021790">
    <property type="entry name" value="PTBP1-like_RRM2"/>
</dbReference>
<reference evidence="5" key="1">
    <citation type="journal article" date="2019" name="Sci. Rep.">
        <title>Draft genome of Tanacetum cinerariifolium, the natural source of mosquito coil.</title>
        <authorList>
            <person name="Yamashiro T."/>
            <person name="Shiraishi A."/>
            <person name="Satake H."/>
            <person name="Nakayama K."/>
        </authorList>
    </citation>
    <scope>NUCLEOTIDE SEQUENCE</scope>
</reference>
<gene>
    <name evidence="5" type="ORF">Tci_473110</name>
</gene>
<evidence type="ECO:0000313" key="5">
    <source>
        <dbReference type="EMBL" id="GEZ01137.1"/>
    </source>
</evidence>
<dbReference type="InterPro" id="IPR012677">
    <property type="entry name" value="Nucleotide-bd_a/b_plait_sf"/>
</dbReference>
<accession>A0A699I0N1</accession>
<feature type="region of interest" description="Disordered" evidence="3">
    <location>
        <begin position="118"/>
        <end position="138"/>
    </location>
</feature>
<evidence type="ECO:0000256" key="2">
    <source>
        <dbReference type="ARBA" id="ARBA00022884"/>
    </source>
</evidence>
<dbReference type="Gene3D" id="3.30.70.330">
    <property type="match status" value="1"/>
</dbReference>
<dbReference type="Pfam" id="PF11835">
    <property type="entry name" value="RRM_8"/>
    <property type="match status" value="1"/>
</dbReference>
<name>A0A699I0N1_TANCI</name>
<evidence type="ECO:0000256" key="3">
    <source>
        <dbReference type="SAM" id="MobiDB-lite"/>
    </source>
</evidence>
<dbReference type="PANTHER" id="PTHR15592">
    <property type="entry name" value="MATRIN 3/NUCLEAR PROTEIN 220-RELATED"/>
    <property type="match status" value="1"/>
</dbReference>
<sequence length="343" mass="39130">MINCCDGNKEKVAEEIVLNDECNGTIVEQNEELNEQQNEEPNEERGDEPNRIMLVTIHHMLYPITVEVLHQVFFPHGYVKKVVIFQKSARVQVLVQFQSRQNAIAARNSLQGRNIYKADNTKPPLSTDTFGNNEGDDSKISGPVTLAEEVMDSRHCSTFFSLVEHISPQVLQLWEIIGISDVHELMDNFVQLNAMEWMRLQAMVTAGVGRRKRLKCYIQGSGRRKKKKGLIVAAEDDTELFLEPQYSPPLILVPVLFLIEDHGIPESRYFLDISLRTRQENEELNKKQNKQENIKVGVKTYANVTIIAECDKQLNTIHTEIDSNGNEVGVFVEVDEVSFYTLL</sequence>